<protein>
    <submittedName>
        <fullName evidence="2">DUF1918 domain-containing protein</fullName>
    </submittedName>
</protein>
<dbReference type="KEGG" id="mant:BHD05_03405"/>
<gene>
    <name evidence="2" type="ORF">BHD05_03405</name>
</gene>
<dbReference type="Pfam" id="PF08940">
    <property type="entry name" value="DUF1918"/>
    <property type="match status" value="1"/>
</dbReference>
<dbReference type="OrthoDB" id="4828144at2"/>
<proteinExistence type="predicted"/>
<name>A0A7L5AJZ8_9MICO</name>
<dbReference type="RefSeq" id="WP_161885188.1">
    <property type="nucleotide sequence ID" value="NZ_CP017146.1"/>
</dbReference>
<organism evidence="2 3">
    <name type="scientific">Marisediminicola antarctica</name>
    <dbReference type="NCBI Taxonomy" id="674079"/>
    <lineage>
        <taxon>Bacteria</taxon>
        <taxon>Bacillati</taxon>
        <taxon>Actinomycetota</taxon>
        <taxon>Actinomycetes</taxon>
        <taxon>Micrococcales</taxon>
        <taxon>Microbacteriaceae</taxon>
        <taxon>Marisediminicola</taxon>
    </lineage>
</organism>
<sequence length="63" mass="6966">MRAKAGERIVIRGKTVESPDRHGEILEVRGSEGTAPYFVRFDDGHEALVFPGGDTIIERPNKS</sequence>
<dbReference type="AlphaFoldDB" id="A0A7L5AJZ8"/>
<dbReference type="Gene3D" id="2.30.30.440">
    <property type="entry name" value="Domain of unknown function DUF1918"/>
    <property type="match status" value="1"/>
</dbReference>
<evidence type="ECO:0000313" key="2">
    <source>
        <dbReference type="EMBL" id="QHO70948.1"/>
    </source>
</evidence>
<evidence type="ECO:0000313" key="3">
    <source>
        <dbReference type="Proteomes" id="UP000464507"/>
    </source>
</evidence>
<reference evidence="2 3" key="1">
    <citation type="submission" date="2016-09" db="EMBL/GenBank/DDBJ databases">
        <title>Complete genome sequence of microbes from the polar regions.</title>
        <authorList>
            <person name="Liao L."/>
            <person name="Chen B."/>
        </authorList>
    </citation>
    <scope>NUCLEOTIDE SEQUENCE [LARGE SCALE GENOMIC DNA]</scope>
    <source>
        <strain evidence="2 3">ZS314</strain>
    </source>
</reference>
<feature type="domain" description="DUF1918" evidence="1">
    <location>
        <begin position="1"/>
        <end position="56"/>
    </location>
</feature>
<accession>A0A7L5AJZ8</accession>
<dbReference type="EMBL" id="CP017146">
    <property type="protein sequence ID" value="QHO70948.1"/>
    <property type="molecule type" value="Genomic_DNA"/>
</dbReference>
<dbReference type="Proteomes" id="UP000464507">
    <property type="component" value="Chromosome"/>
</dbReference>
<evidence type="ECO:0000259" key="1">
    <source>
        <dbReference type="Pfam" id="PF08940"/>
    </source>
</evidence>
<dbReference type="SUPFAM" id="SSF50118">
    <property type="entry name" value="Cell growth inhibitor/plasmid maintenance toxic component"/>
    <property type="match status" value="1"/>
</dbReference>
<keyword evidence="3" id="KW-1185">Reference proteome</keyword>
<dbReference type="InterPro" id="IPR015035">
    <property type="entry name" value="DUF1918"/>
</dbReference>